<reference evidence="1 2" key="1">
    <citation type="journal article" date="2014" name="Agronomy (Basel)">
        <title>A Draft Genome Sequence for Ensete ventricosum, the Drought-Tolerant Tree Against Hunger.</title>
        <authorList>
            <person name="Harrison J."/>
            <person name="Moore K.A."/>
            <person name="Paszkiewicz K."/>
            <person name="Jones T."/>
            <person name="Grant M."/>
            <person name="Ambacheew D."/>
            <person name="Muzemil S."/>
            <person name="Studholme D.J."/>
        </authorList>
    </citation>
    <scope>NUCLEOTIDE SEQUENCE [LARGE SCALE GENOMIC DNA]</scope>
</reference>
<dbReference type="EMBL" id="AMZH03001337">
    <property type="protein sequence ID" value="RRT79676.1"/>
    <property type="molecule type" value="Genomic_DNA"/>
</dbReference>
<dbReference type="AlphaFoldDB" id="A0A427AU79"/>
<proteinExistence type="predicted"/>
<evidence type="ECO:0000313" key="1">
    <source>
        <dbReference type="EMBL" id="RRT79676.1"/>
    </source>
</evidence>
<dbReference type="Proteomes" id="UP000287651">
    <property type="component" value="Unassembled WGS sequence"/>
</dbReference>
<organism evidence="1 2">
    <name type="scientific">Ensete ventricosum</name>
    <name type="common">Abyssinian banana</name>
    <name type="synonym">Musa ensete</name>
    <dbReference type="NCBI Taxonomy" id="4639"/>
    <lineage>
        <taxon>Eukaryota</taxon>
        <taxon>Viridiplantae</taxon>
        <taxon>Streptophyta</taxon>
        <taxon>Embryophyta</taxon>
        <taxon>Tracheophyta</taxon>
        <taxon>Spermatophyta</taxon>
        <taxon>Magnoliopsida</taxon>
        <taxon>Liliopsida</taxon>
        <taxon>Zingiberales</taxon>
        <taxon>Musaceae</taxon>
        <taxon>Ensete</taxon>
    </lineage>
</organism>
<protein>
    <submittedName>
        <fullName evidence="1">Uncharacterized protein</fullName>
    </submittedName>
</protein>
<evidence type="ECO:0000313" key="2">
    <source>
        <dbReference type="Proteomes" id="UP000287651"/>
    </source>
</evidence>
<gene>
    <name evidence="1" type="ORF">B296_00005142</name>
</gene>
<comment type="caution">
    <text evidence="1">The sequence shown here is derived from an EMBL/GenBank/DDBJ whole genome shotgun (WGS) entry which is preliminary data.</text>
</comment>
<sequence length="219" mass="25567">MFLLIDRFTRLDFVLLEKSLQSRLCWMNGHQAYFGFEMDYRAEAMNGLKFRINSFTGVFQNAVNKGVRNISFGDLSGNLGRTMYEILFITLAGWFRNNKYQYNLISWYKFKFQIPSYFSLVIRRIRIFNSKATSLKLTIISFSLYQEGVFRIDRLESLLTEGAFVREILLQEFAKEVNYANSGENKNASVEEVSLVLYQMTSAQEILPILSVIPEVRMI</sequence>
<name>A0A427AU79_ENSVE</name>
<accession>A0A427AU79</accession>